<evidence type="ECO:0000256" key="5">
    <source>
        <dbReference type="ARBA" id="ARBA00022837"/>
    </source>
</evidence>
<dbReference type="Gene3D" id="2.130.10.10">
    <property type="entry name" value="YVTN repeat-like/Quinoprotein amine dehydrogenase"/>
    <property type="match status" value="1"/>
</dbReference>
<dbReference type="OrthoDB" id="7156875at2"/>
<dbReference type="Proteomes" id="UP000248259">
    <property type="component" value="Unassembled WGS sequence"/>
</dbReference>
<name>A0A323UUX2_9RHOO</name>
<dbReference type="GO" id="GO:0046872">
    <property type="term" value="F:metal ion binding"/>
    <property type="evidence" value="ECO:0007669"/>
    <property type="project" value="UniProtKB-KW"/>
</dbReference>
<accession>A0A323UUX2</accession>
<evidence type="ECO:0000313" key="10">
    <source>
        <dbReference type="Proteomes" id="UP000248259"/>
    </source>
</evidence>
<evidence type="ECO:0000259" key="8">
    <source>
        <dbReference type="Pfam" id="PF05567"/>
    </source>
</evidence>
<keyword evidence="7" id="KW-0732">Signal</keyword>
<keyword evidence="6" id="KW-0281">Fimbrium</keyword>
<keyword evidence="3" id="KW-1029">Fimbrium biogenesis</keyword>
<comment type="similarity">
    <text evidence="2">Belongs to the PilY1 family.</text>
</comment>
<evidence type="ECO:0000313" key="9">
    <source>
        <dbReference type="EMBL" id="PZA15793.1"/>
    </source>
</evidence>
<evidence type="ECO:0000256" key="6">
    <source>
        <dbReference type="ARBA" id="ARBA00023263"/>
    </source>
</evidence>
<dbReference type="InterPro" id="IPR011047">
    <property type="entry name" value="Quinoprotein_ADH-like_sf"/>
</dbReference>
<comment type="caution">
    <text evidence="9">The sequence shown here is derived from an EMBL/GenBank/DDBJ whole genome shotgun (WGS) entry which is preliminary data.</text>
</comment>
<keyword evidence="5" id="KW-0106">Calcium</keyword>
<feature type="signal peptide" evidence="7">
    <location>
        <begin position="1"/>
        <end position="28"/>
    </location>
</feature>
<evidence type="ECO:0000256" key="1">
    <source>
        <dbReference type="ARBA" id="ARBA00004561"/>
    </source>
</evidence>
<evidence type="ECO:0000256" key="7">
    <source>
        <dbReference type="SAM" id="SignalP"/>
    </source>
</evidence>
<evidence type="ECO:0000256" key="4">
    <source>
        <dbReference type="ARBA" id="ARBA00022723"/>
    </source>
</evidence>
<feature type="domain" description="PilY1 beta-propeller" evidence="8">
    <location>
        <begin position="940"/>
        <end position="1227"/>
    </location>
</feature>
<dbReference type="InterPro" id="IPR008707">
    <property type="entry name" value="B-propeller_PilY1"/>
</dbReference>
<dbReference type="EMBL" id="QKOE01000011">
    <property type="protein sequence ID" value="PZA15793.1"/>
    <property type="molecule type" value="Genomic_DNA"/>
</dbReference>
<protein>
    <submittedName>
        <fullName evidence="9">Pilus assembly protein</fullName>
    </submittedName>
</protein>
<keyword evidence="4" id="KW-0479">Metal-binding</keyword>
<gene>
    <name evidence="9" type="ORF">DNK49_15105</name>
</gene>
<evidence type="ECO:0000256" key="3">
    <source>
        <dbReference type="ARBA" id="ARBA00022558"/>
    </source>
</evidence>
<dbReference type="SUPFAM" id="SSF50998">
    <property type="entry name" value="Quinoprotein alcohol dehydrogenase-like"/>
    <property type="match status" value="1"/>
</dbReference>
<dbReference type="Pfam" id="PF05567">
    <property type="entry name" value="T4P_PilY1"/>
    <property type="match status" value="1"/>
</dbReference>
<sequence>MKQHTNRTPSLKLLCVVLMSSITSVATANIGIPETPLLASQTFTPMTMLVLGRDHTLFFEAYNDASDLDGDGILELHFKPSITYYGLFDSKLCYGHTNGSATTGLFSPVSVADADGKCPGKWSGNWLNYVTTSRIDALRKVFYGGHRDPASTSTNTILRRAYIPQDGHSWAKEYTSVTVDGYDISDYTPLSLPNAGRRHFFGNLTANGSTNCKTLNTCSDLAPWLSVVTNSNKRVWEWASSERLVLRNDTHGGARTNYTVRVQVCTAAFNSGCKKYPNGSFKPVGLLHEYGENEAMYFGLLTGSYNKNMSGGVLRKVMSSFKNEVNQETGDFTTNATIVKTMDSLRIRDFNNDKTDGSYRNGSFRTGPMKEGDYPDWGNPVGEMMYEALRYFAGKKSPSTAFSTSGSHDGEVFKGLTPPAWDDPYASDSAAKAQWCAKPNLLVMSSVNVSYDSDQVPGSAFSNYAGDLSGLNASAIGDKITQHEPSVPGKRYIGAVGSLEDFAPTAKNVTTLGNLRGLAPEEPTKQGSYYSASVAHYGKITDLNSAKGDQKTDTYVVALASPMPKFEFNIGGKTISLVPFAKTIDGSSTNRTKGKYQPTDPIVDLYIEEYTSDRVKFRINYEADEQGNDFDMDVVVEYEIINKDGTLTVKVKPTYESTGSNQNIGYVITGTKEGDGVYLVVQDKNESLNYYLNVPPGRRAGYCDSTTDSDPNPFPADCAQLPWIGAAAPNNQSVQTFTTGGTSSATVLNNPLWFAAKWGGFTDRNGNGIPDLNLEWDQGNDGAPDTYFLVQNPTKLEEALKRSFKSIVDKAASSGNLAVNSTSITNGTAVFQSTYDTETWTGDLKAFLLTGVGVGAVKWSASEEIPIIRTIVTSNETGGIPFTWSSLTTEQQTALGSENVLNYLRGDRSNEISKGGSLRNRASLIGDIVHSSPYYVKDTDTVYVGANDGMLHAFDASEGNELFAYVPSTLFGKLATLADPNYTHTYFVDGEVVVSTRTQTPNKNILVGAPGRGAKGLYALNVTAPSSFSPSNVLWEYTEADDNALPVADRGDIGFILGQPIIAKLNNGATAVIVGNGYNSTNGDAVLFIFDLETGALIKKLRAGKTGSNGLATPTVFDEDGDGAIDYVYAGDLKGNVWKYDLKHKSNLGNWDFAYKVSGKPAPLFTAKDKNGTVQPITAPLAVTVNMATSGPNAGETFVFFGTGSYMANGDPINQNIQTWYGLVDDGVISGRSELVERSFVVNQDTIMKGDIPVIVRSIAKAETDDMLNKKGWYLDLVDPSARGERIVSRSIIVNALKPVLEVASIIPVEGDPCDAQGDGFINFINPFTGAQLDFVFIDINGDGKFDENDMINGEYPSSLNPGVGMPGEPVLLPPENVVSGTSGKITTLKKNFGGKKVTGRMSWREIIKE</sequence>
<comment type="subcellular location">
    <subcellularLocation>
        <location evidence="1">Fimbrium</location>
    </subcellularLocation>
</comment>
<organism evidence="9 10">
    <name type="scientific">Parazoarcus communis SWub3 = DSM 12120</name>
    <dbReference type="NCBI Taxonomy" id="1121029"/>
    <lineage>
        <taxon>Bacteria</taxon>
        <taxon>Pseudomonadati</taxon>
        <taxon>Pseudomonadota</taxon>
        <taxon>Betaproteobacteria</taxon>
        <taxon>Rhodocyclales</taxon>
        <taxon>Zoogloeaceae</taxon>
        <taxon>Parazoarcus</taxon>
    </lineage>
</organism>
<dbReference type="RefSeq" id="WP_110526277.1">
    <property type="nucleotide sequence ID" value="NZ_QKOE01000011.1"/>
</dbReference>
<proteinExistence type="inferred from homology"/>
<dbReference type="InterPro" id="IPR015943">
    <property type="entry name" value="WD40/YVTN_repeat-like_dom_sf"/>
</dbReference>
<reference evidence="9 10" key="1">
    <citation type="submission" date="2018-06" db="EMBL/GenBank/DDBJ databases">
        <title>Azoarcus communis strain SWub3 genome.</title>
        <authorList>
            <person name="Zorraquino Salvo V."/>
            <person name="Toubiana D."/>
            <person name="Blumwald E."/>
        </authorList>
    </citation>
    <scope>NUCLEOTIDE SEQUENCE [LARGE SCALE GENOMIC DNA]</scope>
    <source>
        <strain evidence="9 10">SWub3</strain>
    </source>
</reference>
<keyword evidence="10" id="KW-1185">Reference proteome</keyword>
<feature type="chain" id="PRO_5016253105" evidence="7">
    <location>
        <begin position="29"/>
        <end position="1410"/>
    </location>
</feature>
<dbReference type="GO" id="GO:0009289">
    <property type="term" value="C:pilus"/>
    <property type="evidence" value="ECO:0007669"/>
    <property type="project" value="UniProtKB-SubCell"/>
</dbReference>
<evidence type="ECO:0000256" key="2">
    <source>
        <dbReference type="ARBA" id="ARBA00008387"/>
    </source>
</evidence>